<evidence type="ECO:0000313" key="3">
    <source>
        <dbReference type="Proteomes" id="UP000676169"/>
    </source>
</evidence>
<dbReference type="PROSITE" id="PS51257">
    <property type="entry name" value="PROKAR_LIPOPROTEIN"/>
    <property type="match status" value="1"/>
</dbReference>
<sequence length="447" mass="45684">MLRLVLILGMPGLLSCPAGAGNAWDGEGADGKWSTAANWDANTLPTASTLIQFGGTSQLASSNDLFSAGAVSGGLQFNAGAGPFVITGNGLSLTGNVTNNSASLQTISLPLSISGASIIDAASGPITLGGVLSASGANAALMKNGSHPLTLTTGSYSGSLTVNQGTLNVLGTLPNGVAVTVGMAGTLSGTGSINRAVNIAGNIYPGVDGIGTLSTGRPSPTSTLGNTTITGQLTATGNNKLMVNGNLAFSDSTGRFATLNISESAVSATPVVIAEYTGTVSGMLGAQLTYIVEYHGGANGRQVTVMRPDDSYWYWAYGKGLTLANLALDQDPDHDGFSNLMEFILGGNPLARSGNSAPTLTTDADNFIFHFVRTDDAKYNSLHPTILKTQWSTDLSQWNDIIIPDNISGSGPVTVVRTTVDYVSVAIPKASAVNGRMFIRLAASRTL</sequence>
<evidence type="ECO:0000256" key="1">
    <source>
        <dbReference type="SAM" id="SignalP"/>
    </source>
</evidence>
<feature type="chain" id="PRO_5037353008" description="ESPR domain-containing protein" evidence="1">
    <location>
        <begin position="21"/>
        <end position="447"/>
    </location>
</feature>
<evidence type="ECO:0008006" key="4">
    <source>
        <dbReference type="Google" id="ProtNLM"/>
    </source>
</evidence>
<dbReference type="Proteomes" id="UP000676169">
    <property type="component" value="Chromosome"/>
</dbReference>
<dbReference type="RefSeq" id="WP_211631907.1">
    <property type="nucleotide sequence ID" value="NZ_CP073100.1"/>
</dbReference>
<dbReference type="EMBL" id="CP073100">
    <property type="protein sequence ID" value="QUE51762.1"/>
    <property type="molecule type" value="Genomic_DNA"/>
</dbReference>
<evidence type="ECO:0000313" key="2">
    <source>
        <dbReference type="EMBL" id="QUE51762.1"/>
    </source>
</evidence>
<organism evidence="2 3">
    <name type="scientific">Luteolibacter ambystomatis</name>
    <dbReference type="NCBI Taxonomy" id="2824561"/>
    <lineage>
        <taxon>Bacteria</taxon>
        <taxon>Pseudomonadati</taxon>
        <taxon>Verrucomicrobiota</taxon>
        <taxon>Verrucomicrobiia</taxon>
        <taxon>Verrucomicrobiales</taxon>
        <taxon>Verrucomicrobiaceae</taxon>
        <taxon>Luteolibacter</taxon>
    </lineage>
</organism>
<name>A0A975PFS0_9BACT</name>
<reference evidence="2" key="1">
    <citation type="submission" date="2021-04" db="EMBL/GenBank/DDBJ databases">
        <title>Luteolibacter sp. 32A isolated from the skin of an Anderson's salamander (Ambystoma andersonii).</title>
        <authorList>
            <person name="Spergser J."/>
            <person name="Busse H.-J."/>
        </authorList>
    </citation>
    <scope>NUCLEOTIDE SEQUENCE</scope>
    <source>
        <strain evidence="2">32A</strain>
    </source>
</reference>
<dbReference type="KEGG" id="lamb:KBB96_02465"/>
<feature type="signal peptide" evidence="1">
    <location>
        <begin position="1"/>
        <end position="20"/>
    </location>
</feature>
<dbReference type="AlphaFoldDB" id="A0A975PFS0"/>
<protein>
    <recommendedName>
        <fullName evidence="4">ESPR domain-containing protein</fullName>
    </recommendedName>
</protein>
<proteinExistence type="predicted"/>
<accession>A0A975PFS0</accession>
<keyword evidence="3" id="KW-1185">Reference proteome</keyword>
<gene>
    <name evidence="2" type="ORF">KBB96_02465</name>
</gene>
<keyword evidence="1" id="KW-0732">Signal</keyword>